<dbReference type="CDD" id="cd07521">
    <property type="entry name" value="HAD_FCP1-like"/>
    <property type="match status" value="1"/>
</dbReference>
<evidence type="ECO:0000256" key="1">
    <source>
        <dbReference type="ARBA" id="ARBA00022801"/>
    </source>
</evidence>
<evidence type="ECO:0000256" key="3">
    <source>
        <dbReference type="ARBA" id="ARBA00037324"/>
    </source>
</evidence>
<keyword evidence="8" id="KW-1185">Reference proteome</keyword>
<feature type="compositionally biased region" description="Pro residues" evidence="5">
    <location>
        <begin position="400"/>
        <end position="411"/>
    </location>
</feature>
<feature type="domain" description="FCP1 homology" evidence="6">
    <location>
        <begin position="200"/>
        <end position="359"/>
    </location>
</feature>
<organism evidence="7 8">
    <name type="scientific">Acrasis kona</name>
    <dbReference type="NCBI Taxonomy" id="1008807"/>
    <lineage>
        <taxon>Eukaryota</taxon>
        <taxon>Discoba</taxon>
        <taxon>Heterolobosea</taxon>
        <taxon>Tetramitia</taxon>
        <taxon>Eutetramitia</taxon>
        <taxon>Acrasidae</taxon>
        <taxon>Acrasis</taxon>
    </lineage>
</organism>
<keyword evidence="1" id="KW-0378">Hydrolase</keyword>
<dbReference type="InterPro" id="IPR023214">
    <property type="entry name" value="HAD_sf"/>
</dbReference>
<dbReference type="Pfam" id="PF03031">
    <property type="entry name" value="NIF"/>
    <property type="match status" value="1"/>
</dbReference>
<evidence type="ECO:0000256" key="4">
    <source>
        <dbReference type="ARBA" id="ARBA00038355"/>
    </source>
</evidence>
<evidence type="ECO:0000259" key="6">
    <source>
        <dbReference type="PROSITE" id="PS50969"/>
    </source>
</evidence>
<dbReference type="SUPFAM" id="SSF56784">
    <property type="entry name" value="HAD-like"/>
    <property type="match status" value="1"/>
</dbReference>
<comment type="caution">
    <text evidence="7">The sequence shown here is derived from an EMBL/GenBank/DDBJ whole genome shotgun (WGS) entry which is preliminary data.</text>
</comment>
<dbReference type="AlphaFoldDB" id="A0AAW2Z8U2"/>
<dbReference type="Gene3D" id="3.40.50.1000">
    <property type="entry name" value="HAD superfamily/HAD-like"/>
    <property type="match status" value="1"/>
</dbReference>
<dbReference type="Proteomes" id="UP001431209">
    <property type="component" value="Unassembled WGS sequence"/>
</dbReference>
<feature type="compositionally biased region" description="Polar residues" evidence="5">
    <location>
        <begin position="82"/>
        <end position="93"/>
    </location>
</feature>
<evidence type="ECO:0000313" key="7">
    <source>
        <dbReference type="EMBL" id="KAL0486236.1"/>
    </source>
</evidence>
<feature type="compositionally biased region" description="Polar residues" evidence="5">
    <location>
        <begin position="1"/>
        <end position="11"/>
    </location>
</feature>
<feature type="compositionally biased region" description="Polar residues" evidence="5">
    <location>
        <begin position="44"/>
        <end position="58"/>
    </location>
</feature>
<dbReference type="PANTHER" id="PTHR12210">
    <property type="entry name" value="DULLARD PROTEIN PHOSPHATASE"/>
    <property type="match status" value="1"/>
</dbReference>
<feature type="compositionally biased region" description="Polar residues" evidence="5">
    <location>
        <begin position="387"/>
        <end position="397"/>
    </location>
</feature>
<comment type="function">
    <text evidence="3">Probable phosphatase.</text>
</comment>
<feature type="region of interest" description="Disordered" evidence="5">
    <location>
        <begin position="1"/>
        <end position="135"/>
    </location>
</feature>
<keyword evidence="2" id="KW-0904">Protein phosphatase</keyword>
<dbReference type="GO" id="GO:0005634">
    <property type="term" value="C:nucleus"/>
    <property type="evidence" value="ECO:0007669"/>
    <property type="project" value="UniProtKB-ARBA"/>
</dbReference>
<name>A0AAW2Z8U2_9EUKA</name>
<evidence type="ECO:0000256" key="5">
    <source>
        <dbReference type="SAM" id="MobiDB-lite"/>
    </source>
</evidence>
<feature type="compositionally biased region" description="Polar residues" evidence="5">
    <location>
        <begin position="119"/>
        <end position="135"/>
    </location>
</feature>
<dbReference type="InterPro" id="IPR050365">
    <property type="entry name" value="TIM50"/>
</dbReference>
<dbReference type="InterPro" id="IPR004274">
    <property type="entry name" value="FCP1_dom"/>
</dbReference>
<evidence type="ECO:0000256" key="2">
    <source>
        <dbReference type="ARBA" id="ARBA00022912"/>
    </source>
</evidence>
<dbReference type="GO" id="GO:0004721">
    <property type="term" value="F:phosphoprotein phosphatase activity"/>
    <property type="evidence" value="ECO:0007669"/>
    <property type="project" value="UniProtKB-KW"/>
</dbReference>
<dbReference type="PROSITE" id="PS50969">
    <property type="entry name" value="FCP1"/>
    <property type="match status" value="1"/>
</dbReference>
<feature type="compositionally biased region" description="Low complexity" evidence="5">
    <location>
        <begin position="31"/>
        <end position="43"/>
    </location>
</feature>
<gene>
    <name evidence="7" type="ORF">AKO1_001894</name>
</gene>
<dbReference type="FunFam" id="3.40.50.1000:FF:000015">
    <property type="entry name" value="CTD small phosphatase-like protein 2"/>
    <property type="match status" value="1"/>
</dbReference>
<dbReference type="NCBIfam" id="TIGR02251">
    <property type="entry name" value="HIF-SF_euk"/>
    <property type="match status" value="1"/>
</dbReference>
<feature type="compositionally biased region" description="Polar residues" evidence="5">
    <location>
        <begin position="21"/>
        <end position="30"/>
    </location>
</feature>
<dbReference type="InterPro" id="IPR036412">
    <property type="entry name" value="HAD-like_sf"/>
</dbReference>
<dbReference type="InterPro" id="IPR011948">
    <property type="entry name" value="Dullard_phosphatase"/>
</dbReference>
<evidence type="ECO:0000313" key="8">
    <source>
        <dbReference type="Proteomes" id="UP001431209"/>
    </source>
</evidence>
<dbReference type="EMBL" id="JAOPGA020001209">
    <property type="protein sequence ID" value="KAL0486236.1"/>
    <property type="molecule type" value="Genomic_DNA"/>
</dbReference>
<proteinExistence type="inferred from homology"/>
<dbReference type="SMART" id="SM00577">
    <property type="entry name" value="CPDc"/>
    <property type="match status" value="1"/>
</dbReference>
<sequence length="411" mass="46685">MSQVTPQQVSRSSRHAKYKQWVQNDKNSPHTPTTPISATGTTPVAQSNFITSAKNSSVTKKRSSVAGPSQSNGILIKETKHNNVNKITIQKVSPNDDDDMERTDENDAQNRARKKFHNNDGTTTSAKSGSYDSNELQIDEDSDLDSLEDAVDDCYNFSYQLLFAYEYEDEEEFDLFRFVGSLPPKPRISPNVQCIPPKNPNSPAMTLVLDLDETLVHCSTDAMSNADFVFPVLFHGTEYQVNVRKRPYFEEFLRRCRKHFEIIVFTASQKVYADKLLDILDPHNLYIDHRVFRDSCVVVDGNYMKDLEVLGRDLSKIVIVDNSPQAYGYQVDNGIPIISFFDNESDDELLKLLPFLRTVLHSTDVRPLIQKRFKMSEMIERYRKSESCSPGTPTRSGNAPPVPPKNTKPQK</sequence>
<accession>A0AAW2Z8U2</accession>
<protein>
    <submittedName>
        <fullName evidence="7">CTD small phosphatase-like protein</fullName>
    </submittedName>
</protein>
<comment type="similarity">
    <text evidence="4">Belongs to the CTDSPL2 family.</text>
</comment>
<feature type="region of interest" description="Disordered" evidence="5">
    <location>
        <begin position="383"/>
        <end position="411"/>
    </location>
</feature>
<reference evidence="7 8" key="1">
    <citation type="submission" date="2024-03" db="EMBL/GenBank/DDBJ databases">
        <title>The Acrasis kona genome and developmental transcriptomes reveal deep origins of eukaryotic multicellular pathways.</title>
        <authorList>
            <person name="Sheikh S."/>
            <person name="Fu C.-J."/>
            <person name="Brown M.W."/>
            <person name="Baldauf S.L."/>
        </authorList>
    </citation>
    <scope>NUCLEOTIDE SEQUENCE [LARGE SCALE GENOMIC DNA]</scope>
    <source>
        <strain evidence="7 8">ATCC MYA-3509</strain>
    </source>
</reference>